<accession>A0A415BNK0</accession>
<dbReference type="EMBL" id="QRLF01000028">
    <property type="protein sequence ID" value="RHI88002.1"/>
    <property type="molecule type" value="Genomic_DNA"/>
</dbReference>
<comment type="caution">
    <text evidence="1">The sequence shown here is derived from an EMBL/GenBank/DDBJ whole genome shotgun (WGS) entry which is preliminary data.</text>
</comment>
<reference evidence="1 2" key="1">
    <citation type="submission" date="2018-08" db="EMBL/GenBank/DDBJ databases">
        <title>A genome reference for cultivated species of the human gut microbiota.</title>
        <authorList>
            <person name="Zou Y."/>
            <person name="Xue W."/>
            <person name="Luo G."/>
        </authorList>
    </citation>
    <scope>NUCLEOTIDE SEQUENCE [LARGE SCALE GENOMIC DNA]</scope>
    <source>
        <strain evidence="1 2">AM13-21</strain>
    </source>
</reference>
<sequence>MVSGIIICCKINSRYTIIIKQLKALLAVKFHSLKRPQEYALLLNISPVFLNEAVKKTTGYKCLCTEKCFNRNA</sequence>
<evidence type="ECO:0008006" key="3">
    <source>
        <dbReference type="Google" id="ProtNLM"/>
    </source>
</evidence>
<evidence type="ECO:0000313" key="2">
    <source>
        <dbReference type="Proteomes" id="UP000285777"/>
    </source>
</evidence>
<proteinExistence type="predicted"/>
<name>A0A415BNK0_PHOVU</name>
<dbReference type="AlphaFoldDB" id="A0A415BNK0"/>
<evidence type="ECO:0000313" key="1">
    <source>
        <dbReference type="EMBL" id="RHI88002.1"/>
    </source>
</evidence>
<protein>
    <recommendedName>
        <fullName evidence="3">AraC family transcriptional regulator</fullName>
    </recommendedName>
</protein>
<dbReference type="Proteomes" id="UP000285777">
    <property type="component" value="Unassembled WGS sequence"/>
</dbReference>
<gene>
    <name evidence="1" type="ORF">DW150_15810</name>
</gene>
<organism evidence="1 2">
    <name type="scientific">Phocaeicola vulgatus</name>
    <name type="common">Bacteroides vulgatus</name>
    <dbReference type="NCBI Taxonomy" id="821"/>
    <lineage>
        <taxon>Bacteria</taxon>
        <taxon>Pseudomonadati</taxon>
        <taxon>Bacteroidota</taxon>
        <taxon>Bacteroidia</taxon>
        <taxon>Bacteroidales</taxon>
        <taxon>Bacteroidaceae</taxon>
        <taxon>Phocaeicola</taxon>
    </lineage>
</organism>